<dbReference type="SMART" id="SM00853">
    <property type="entry name" value="MutL_C"/>
    <property type="match status" value="1"/>
</dbReference>
<dbReference type="GO" id="GO:0005524">
    <property type="term" value="F:ATP binding"/>
    <property type="evidence" value="ECO:0007669"/>
    <property type="project" value="InterPro"/>
</dbReference>
<dbReference type="GO" id="GO:0032389">
    <property type="term" value="C:MutLalpha complex"/>
    <property type="evidence" value="ECO:0007669"/>
    <property type="project" value="TreeGrafter"/>
</dbReference>
<dbReference type="SUPFAM" id="SSF55874">
    <property type="entry name" value="ATPase domain of HSP90 chaperone/DNA topoisomerase II/histidine kinase"/>
    <property type="match status" value="1"/>
</dbReference>
<dbReference type="GO" id="GO:0140664">
    <property type="term" value="F:ATP-dependent DNA damage sensor activity"/>
    <property type="evidence" value="ECO:0007669"/>
    <property type="project" value="InterPro"/>
</dbReference>
<dbReference type="Pfam" id="PF08676">
    <property type="entry name" value="MutL_C"/>
    <property type="match status" value="1"/>
</dbReference>
<evidence type="ECO:0000256" key="1">
    <source>
        <dbReference type="ARBA" id="ARBA00006082"/>
    </source>
</evidence>
<evidence type="ECO:0000313" key="6">
    <source>
        <dbReference type="Proteomes" id="UP001431783"/>
    </source>
</evidence>
<evidence type="ECO:0000259" key="4">
    <source>
        <dbReference type="SMART" id="SM01340"/>
    </source>
</evidence>
<keyword evidence="2" id="KW-0227">DNA damage</keyword>
<keyword evidence="6" id="KW-1185">Reference proteome</keyword>
<gene>
    <name evidence="5" type="ORF">WA026_017410</name>
</gene>
<comment type="caution">
    <text evidence="5">The sequence shown here is derived from an EMBL/GenBank/DDBJ whole genome shotgun (WGS) entry which is preliminary data.</text>
</comment>
<dbReference type="CDD" id="cd16926">
    <property type="entry name" value="HATPase_MutL-MLH-PMS-like"/>
    <property type="match status" value="1"/>
</dbReference>
<protein>
    <submittedName>
        <fullName evidence="5">Uncharacterized protein</fullName>
    </submittedName>
</protein>
<dbReference type="PANTHER" id="PTHR10073">
    <property type="entry name" value="DNA MISMATCH REPAIR PROTEIN MLH, PMS, MUTL"/>
    <property type="match status" value="1"/>
</dbReference>
<sequence>MDNNDIISSGLIKPINKNVVHQICSGQVILTLAIAVKELVENAIDAGANIIDITLNEYGSEAIEVSDNGSGVLEDNFQVLTLKHYTSKIQEFSDLQCLETLGFRGEALSSLCALAELSIITKHHSADEAKKIGYDKNGKIIVISSAARETGTTVIMKNLFATLPVRRKEFIKHLKREFNKMLQLLYAYCIVSKGIKFTCINITNKGNKNVIIATQGLSKVRENIISVFGAKQISSLIDVEVVMPDGNILEEYNIKSVPQELTFELEFLISSVTHGSGRSSTDRQFFYVNSRPVEPTKIIKLVNQVYKQFNANQYPFVYLNIILKSSVVDVNVTPDKRQIFLEKENIILSIIKASLLEAFKFFPSRIPVENQKISQMLLAPKINEEKKGIKRSLSDSYSTKGFLNSFRKKPKSDDICDKGMIELPVIPKIEANTNLKCLEEDITESTENKKTELLEDNLTYKSILESKSSEGFLTCFQKHVSVDTIESTTNVRVKNKHSIDSEIISQPIVNSAFEKVSHTGNKNLIINEGNVSNTELESISLENNLKFEMSNLSEETVDESANIEIILDSASKTTLNHKNLHLDISLNAIKESLEKNVENKNLKSKSAAINVKFRSIIDPENNKSAEEELQKQLSKRDFSDMVVIGQFNLGFIITRLGNDLFIVDQHATDEKYNFEQLQKSTILQKQHLVNPKLLELTAGNENILIENEEIFKHNGFNFKIDKNG</sequence>
<dbReference type="Gene3D" id="3.30.1540.20">
    <property type="entry name" value="MutL, C-terminal domain, dimerisation subdomain"/>
    <property type="match status" value="1"/>
</dbReference>
<dbReference type="InterPro" id="IPR013507">
    <property type="entry name" value="DNA_mismatch_S5_2-like"/>
</dbReference>
<evidence type="ECO:0000313" key="5">
    <source>
        <dbReference type="EMBL" id="KAK9891926.1"/>
    </source>
</evidence>
<evidence type="ECO:0000256" key="2">
    <source>
        <dbReference type="ARBA" id="ARBA00022763"/>
    </source>
</evidence>
<feature type="domain" description="DNA mismatch repair protein S5" evidence="4">
    <location>
        <begin position="224"/>
        <end position="360"/>
    </location>
</feature>
<dbReference type="InterPro" id="IPR014762">
    <property type="entry name" value="DNA_mismatch_repair_CS"/>
</dbReference>
<feature type="domain" description="MutL C-terminal dimerisation" evidence="3">
    <location>
        <begin position="643"/>
        <end position="724"/>
    </location>
</feature>
<dbReference type="SMART" id="SM01340">
    <property type="entry name" value="DNA_mis_repair"/>
    <property type="match status" value="1"/>
</dbReference>
<dbReference type="SUPFAM" id="SSF118116">
    <property type="entry name" value="DNA mismatch repair protein MutL"/>
    <property type="match status" value="1"/>
</dbReference>
<dbReference type="EMBL" id="JARQZJ010000131">
    <property type="protein sequence ID" value="KAK9891926.1"/>
    <property type="molecule type" value="Genomic_DNA"/>
</dbReference>
<dbReference type="SUPFAM" id="SSF54211">
    <property type="entry name" value="Ribosomal protein S5 domain 2-like"/>
    <property type="match status" value="1"/>
</dbReference>
<dbReference type="Gene3D" id="3.30.565.10">
    <property type="entry name" value="Histidine kinase-like ATPase, C-terminal domain"/>
    <property type="match status" value="1"/>
</dbReference>
<evidence type="ECO:0000259" key="3">
    <source>
        <dbReference type="SMART" id="SM00853"/>
    </source>
</evidence>
<organism evidence="5 6">
    <name type="scientific">Henosepilachna vigintioctopunctata</name>
    <dbReference type="NCBI Taxonomy" id="420089"/>
    <lineage>
        <taxon>Eukaryota</taxon>
        <taxon>Metazoa</taxon>
        <taxon>Ecdysozoa</taxon>
        <taxon>Arthropoda</taxon>
        <taxon>Hexapoda</taxon>
        <taxon>Insecta</taxon>
        <taxon>Pterygota</taxon>
        <taxon>Neoptera</taxon>
        <taxon>Endopterygota</taxon>
        <taxon>Coleoptera</taxon>
        <taxon>Polyphaga</taxon>
        <taxon>Cucujiformia</taxon>
        <taxon>Coccinelloidea</taxon>
        <taxon>Coccinellidae</taxon>
        <taxon>Epilachninae</taxon>
        <taxon>Epilachnini</taxon>
        <taxon>Henosepilachna</taxon>
    </lineage>
</organism>
<dbReference type="InterPro" id="IPR002099">
    <property type="entry name" value="MutL/Mlh/PMS"/>
</dbReference>
<accession>A0AAW1V8A4</accession>
<dbReference type="Pfam" id="PF01119">
    <property type="entry name" value="DNA_mis_repair"/>
    <property type="match status" value="1"/>
</dbReference>
<reference evidence="5 6" key="1">
    <citation type="submission" date="2023-03" db="EMBL/GenBank/DDBJ databases">
        <title>Genome insight into feeding habits of ladybird beetles.</title>
        <authorList>
            <person name="Li H.-S."/>
            <person name="Huang Y.-H."/>
            <person name="Pang H."/>
        </authorList>
    </citation>
    <scope>NUCLEOTIDE SEQUENCE [LARGE SCALE GENOMIC DNA]</scope>
    <source>
        <strain evidence="5">SYSU_2023b</strain>
        <tissue evidence="5">Whole body</tissue>
    </source>
</reference>
<dbReference type="AlphaFoldDB" id="A0AAW1V8A4"/>
<dbReference type="GO" id="GO:0006298">
    <property type="term" value="P:mismatch repair"/>
    <property type="evidence" value="ECO:0007669"/>
    <property type="project" value="InterPro"/>
</dbReference>
<dbReference type="InterPro" id="IPR036890">
    <property type="entry name" value="HATPase_C_sf"/>
</dbReference>
<dbReference type="PANTHER" id="PTHR10073:SF52">
    <property type="entry name" value="MISMATCH REPAIR ENDONUCLEASE PMS2"/>
    <property type="match status" value="1"/>
</dbReference>
<dbReference type="NCBIfam" id="TIGR00585">
    <property type="entry name" value="mutl"/>
    <property type="match status" value="1"/>
</dbReference>
<dbReference type="InterPro" id="IPR014790">
    <property type="entry name" value="MutL_C"/>
</dbReference>
<dbReference type="InterPro" id="IPR037198">
    <property type="entry name" value="MutL_C_sf"/>
</dbReference>
<dbReference type="FunFam" id="3.30.565.10:FF:000014">
    <property type="entry name" value="Mismatch repair endonuclease pms1, putative"/>
    <property type="match status" value="1"/>
</dbReference>
<dbReference type="Pfam" id="PF13589">
    <property type="entry name" value="HATPase_c_3"/>
    <property type="match status" value="1"/>
</dbReference>
<name>A0AAW1V8A4_9CUCU</name>
<dbReference type="InterPro" id="IPR014721">
    <property type="entry name" value="Ribsml_uS5_D2-typ_fold_subgr"/>
</dbReference>
<dbReference type="GO" id="GO:0030983">
    <property type="term" value="F:mismatched DNA binding"/>
    <property type="evidence" value="ECO:0007669"/>
    <property type="project" value="InterPro"/>
</dbReference>
<dbReference type="CDD" id="cd03484">
    <property type="entry name" value="MutL_Trans_hPMS_2_like"/>
    <property type="match status" value="1"/>
</dbReference>
<dbReference type="GO" id="GO:0016887">
    <property type="term" value="F:ATP hydrolysis activity"/>
    <property type="evidence" value="ECO:0007669"/>
    <property type="project" value="InterPro"/>
</dbReference>
<dbReference type="InterPro" id="IPR038973">
    <property type="entry name" value="MutL/Mlh/Pms-like"/>
</dbReference>
<dbReference type="InterPro" id="IPR020568">
    <property type="entry name" value="Ribosomal_Su5_D2-typ_SF"/>
</dbReference>
<proteinExistence type="inferred from homology"/>
<dbReference type="Gene3D" id="3.30.230.10">
    <property type="match status" value="1"/>
</dbReference>
<dbReference type="InterPro" id="IPR042120">
    <property type="entry name" value="MutL_C_dimsub"/>
</dbReference>
<comment type="similarity">
    <text evidence="1">Belongs to the DNA mismatch repair MutL/HexB family.</text>
</comment>
<dbReference type="PROSITE" id="PS00058">
    <property type="entry name" value="DNA_MISMATCH_REPAIR_1"/>
    <property type="match status" value="1"/>
</dbReference>
<dbReference type="Proteomes" id="UP001431783">
    <property type="component" value="Unassembled WGS sequence"/>
</dbReference>